<dbReference type="SUPFAM" id="SSF47113">
    <property type="entry name" value="Histone-fold"/>
    <property type="match status" value="2"/>
</dbReference>
<evidence type="ECO:0000259" key="17">
    <source>
        <dbReference type="Pfam" id="PF16211"/>
    </source>
</evidence>
<keyword evidence="8 14" id="KW-0158">Chromosome</keyword>
<keyword evidence="13 14" id="KW-0544">Nucleosome core</keyword>
<dbReference type="GO" id="GO:0005634">
    <property type="term" value="C:nucleus"/>
    <property type="evidence" value="ECO:0007669"/>
    <property type="project" value="UniProtKB-SubCell"/>
</dbReference>
<feature type="domain" description="Histone H2A C-terminal" evidence="17">
    <location>
        <begin position="91"/>
        <end position="125"/>
    </location>
</feature>
<evidence type="ECO:0000256" key="12">
    <source>
        <dbReference type="ARBA" id="ARBA00023242"/>
    </source>
</evidence>
<comment type="similarity">
    <text evidence="4">Belongs to the histone H3 family.</text>
</comment>
<dbReference type="InterPro" id="IPR032458">
    <property type="entry name" value="Histone_H2A_CS"/>
</dbReference>
<dbReference type="FunFam" id="1.10.20.10:FF:000085">
    <property type="entry name" value="Histone H3.2"/>
    <property type="match status" value="1"/>
</dbReference>
<gene>
    <name evidence="18" type="ORF">MCOR_25138</name>
</gene>
<dbReference type="GO" id="GO:0030527">
    <property type="term" value="F:structural constituent of chromatin"/>
    <property type="evidence" value="ECO:0007669"/>
    <property type="project" value="InterPro"/>
</dbReference>
<reference evidence="18 19" key="1">
    <citation type="submission" date="2020-06" db="EMBL/GenBank/DDBJ databases">
        <authorList>
            <person name="Li R."/>
            <person name="Bekaert M."/>
        </authorList>
    </citation>
    <scope>NUCLEOTIDE SEQUENCE [LARGE SCALE GENOMIC DNA]</scope>
    <source>
        <strain evidence="19">wild</strain>
    </source>
</reference>
<dbReference type="GO" id="GO:0003677">
    <property type="term" value="F:DNA binding"/>
    <property type="evidence" value="ECO:0007669"/>
    <property type="project" value="UniProtKB-KW"/>
</dbReference>
<evidence type="ECO:0000256" key="9">
    <source>
        <dbReference type="ARBA" id="ARBA00022481"/>
    </source>
</evidence>
<feature type="domain" description="Core Histone H2A/H2B/H3" evidence="16">
    <location>
        <begin position="178"/>
        <end position="263"/>
    </location>
</feature>
<keyword evidence="19" id="KW-1185">Reference proteome</keyword>
<dbReference type="GO" id="GO:0000786">
    <property type="term" value="C:nucleosome"/>
    <property type="evidence" value="ECO:0007669"/>
    <property type="project" value="UniProtKB-KW"/>
</dbReference>
<evidence type="ECO:0000256" key="5">
    <source>
        <dbReference type="ARBA" id="ARBA00010691"/>
    </source>
</evidence>
<dbReference type="AlphaFoldDB" id="A0A6J8C4G7"/>
<evidence type="ECO:0000256" key="8">
    <source>
        <dbReference type="ARBA" id="ARBA00022454"/>
    </source>
</evidence>
<comment type="function">
    <text evidence="1">Core component of nucleosome. Nucleosomes wrap and compact DNA into chromatin, limiting DNA accessibility to the cellular machineries which require DNA as a template. Histones thereby play a central role in transcription regulation, DNA repair, DNA replication and chromosomal stability. DNA accessibility is regulated via a complex set of post-translational modifications of histones, also called histone code, and nucleosome remodeling.</text>
</comment>
<evidence type="ECO:0000256" key="13">
    <source>
        <dbReference type="ARBA" id="ARBA00023269"/>
    </source>
</evidence>
<dbReference type="InterPro" id="IPR009072">
    <property type="entry name" value="Histone-fold"/>
</dbReference>
<keyword evidence="11 14" id="KW-0238">DNA-binding</keyword>
<dbReference type="InterPro" id="IPR000164">
    <property type="entry name" value="Histone_H3/CENP-A"/>
</dbReference>
<organism evidence="18 19">
    <name type="scientific">Mytilus coruscus</name>
    <name type="common">Sea mussel</name>
    <dbReference type="NCBI Taxonomy" id="42192"/>
    <lineage>
        <taxon>Eukaryota</taxon>
        <taxon>Metazoa</taxon>
        <taxon>Spiralia</taxon>
        <taxon>Lophotrochozoa</taxon>
        <taxon>Mollusca</taxon>
        <taxon>Bivalvia</taxon>
        <taxon>Autobranchia</taxon>
        <taxon>Pteriomorphia</taxon>
        <taxon>Mytilida</taxon>
        <taxon>Mytiloidea</taxon>
        <taxon>Mytilidae</taxon>
        <taxon>Mytilinae</taxon>
        <taxon>Mytilus</taxon>
    </lineage>
</organism>
<evidence type="ECO:0000256" key="2">
    <source>
        <dbReference type="ARBA" id="ARBA00004123"/>
    </source>
</evidence>
<dbReference type="CDD" id="cd00074">
    <property type="entry name" value="HFD_H2A"/>
    <property type="match status" value="1"/>
</dbReference>
<evidence type="ECO:0000259" key="16">
    <source>
        <dbReference type="Pfam" id="PF00125"/>
    </source>
</evidence>
<evidence type="ECO:0000256" key="4">
    <source>
        <dbReference type="ARBA" id="ARBA00010343"/>
    </source>
</evidence>
<dbReference type="InterPro" id="IPR032454">
    <property type="entry name" value="Histone_H2A_C"/>
</dbReference>
<evidence type="ECO:0000313" key="18">
    <source>
        <dbReference type="EMBL" id="CAC5390010.1"/>
    </source>
</evidence>
<keyword evidence="10" id="KW-0007">Acetylation</keyword>
<sequence>MSGRGKGGKAKAKAKSRSSRAGLQFPVGRIHRLLRKGNYAERVGAGAPVYLAAVLEYLAAEVLELAGNAARDNKKSRIIPRHLQLAIRNDEELNKLLSGVTIAQGGVLPNIQAVLLPKKTQKAAKFSQRTYRNGSCKSRPHVNPLEEKLQGSNLPPRPPVRAHLQLVELRSHIDTGQEQSLFEIRRYQKSTELLIRKLPFQRLVREIAQDFKTDLRFQSSAVMAPQEASEAYLVGLFEDTNLCAIHAKRVTIMPKDIQLARRIRGERA</sequence>
<feature type="domain" description="Core Histone H2A/H2B/H3" evidence="16">
    <location>
        <begin position="9"/>
        <end position="88"/>
    </location>
</feature>
<evidence type="ECO:0000256" key="15">
    <source>
        <dbReference type="SAM" id="MobiDB-lite"/>
    </source>
</evidence>
<protein>
    <recommendedName>
        <fullName evidence="7 14">Histone H2A</fullName>
    </recommendedName>
</protein>
<evidence type="ECO:0000256" key="14">
    <source>
        <dbReference type="RuleBase" id="RU003767"/>
    </source>
</evidence>
<dbReference type="Gene3D" id="1.10.20.10">
    <property type="entry name" value="Histone, subunit A"/>
    <property type="match status" value="2"/>
</dbReference>
<dbReference type="Pfam" id="PF16211">
    <property type="entry name" value="Histone_H2A_C"/>
    <property type="match status" value="1"/>
</dbReference>
<dbReference type="PROSITE" id="PS00046">
    <property type="entry name" value="HISTONE_H2A"/>
    <property type="match status" value="1"/>
</dbReference>
<dbReference type="GO" id="GO:0046982">
    <property type="term" value="F:protein heterodimerization activity"/>
    <property type="evidence" value="ECO:0007669"/>
    <property type="project" value="InterPro"/>
</dbReference>
<feature type="compositionally biased region" description="Basic residues" evidence="15">
    <location>
        <begin position="1"/>
        <end position="18"/>
    </location>
</feature>
<dbReference type="EMBL" id="CACVKT020004441">
    <property type="protein sequence ID" value="CAC5390010.1"/>
    <property type="molecule type" value="Genomic_DNA"/>
</dbReference>
<dbReference type="InterPro" id="IPR007125">
    <property type="entry name" value="H2A/H2B/H3"/>
</dbReference>
<evidence type="ECO:0000256" key="7">
    <source>
        <dbReference type="ARBA" id="ARBA00017642"/>
    </source>
</evidence>
<dbReference type="PANTHER" id="PTHR23430">
    <property type="entry name" value="HISTONE H2A"/>
    <property type="match status" value="1"/>
</dbReference>
<comment type="similarity">
    <text evidence="5 14">Belongs to the histone H2A family.</text>
</comment>
<evidence type="ECO:0000256" key="6">
    <source>
        <dbReference type="ARBA" id="ARBA00011538"/>
    </source>
</evidence>
<dbReference type="InterPro" id="IPR002119">
    <property type="entry name" value="Histone_H2A"/>
</dbReference>
<evidence type="ECO:0000256" key="10">
    <source>
        <dbReference type="ARBA" id="ARBA00022990"/>
    </source>
</evidence>
<dbReference type="PRINTS" id="PR00620">
    <property type="entry name" value="HISTONEH2A"/>
</dbReference>
<keyword evidence="12 14" id="KW-0539">Nucleus</keyword>
<proteinExistence type="inferred from homology"/>
<evidence type="ECO:0000256" key="1">
    <source>
        <dbReference type="ARBA" id="ARBA00002001"/>
    </source>
</evidence>
<evidence type="ECO:0000256" key="3">
    <source>
        <dbReference type="ARBA" id="ARBA00004286"/>
    </source>
</evidence>
<comment type="subcellular location">
    <subcellularLocation>
        <location evidence="3">Chromosome</location>
    </subcellularLocation>
    <subcellularLocation>
        <location evidence="2 14">Nucleus</location>
    </subcellularLocation>
</comment>
<accession>A0A6J8C4G7</accession>
<evidence type="ECO:0000256" key="11">
    <source>
        <dbReference type="ARBA" id="ARBA00023125"/>
    </source>
</evidence>
<dbReference type="Proteomes" id="UP000507470">
    <property type="component" value="Unassembled WGS sequence"/>
</dbReference>
<feature type="region of interest" description="Disordered" evidence="15">
    <location>
        <begin position="1"/>
        <end position="20"/>
    </location>
</feature>
<dbReference type="SMART" id="SM00414">
    <property type="entry name" value="H2A"/>
    <property type="match status" value="1"/>
</dbReference>
<evidence type="ECO:0000313" key="19">
    <source>
        <dbReference type="Proteomes" id="UP000507470"/>
    </source>
</evidence>
<dbReference type="SMART" id="SM00428">
    <property type="entry name" value="H3"/>
    <property type="match status" value="1"/>
</dbReference>
<comment type="subunit">
    <text evidence="6 14">The nucleosome is a histone octamer containing two molecules each of H2A, H2B, H3 and H4 assembled in one H3-H4 heterotetramer and two H2A-H2B heterodimers. The octamer wraps approximately 147 bp of DNA.</text>
</comment>
<keyword evidence="9" id="KW-0488">Methylation</keyword>
<dbReference type="FunFam" id="1.10.20.10:FF:000020">
    <property type="entry name" value="Histone H2A"/>
    <property type="match status" value="1"/>
</dbReference>
<dbReference type="OrthoDB" id="10250585at2759"/>
<dbReference type="CDD" id="cd22911">
    <property type="entry name" value="HFD_H3"/>
    <property type="match status" value="1"/>
</dbReference>
<dbReference type="Pfam" id="PF00125">
    <property type="entry name" value="Histone"/>
    <property type="match status" value="2"/>
</dbReference>
<dbReference type="PROSITE" id="PS00959">
    <property type="entry name" value="HISTONE_H3_2"/>
    <property type="match status" value="1"/>
</dbReference>
<name>A0A6J8C4G7_MYTCO</name>